<dbReference type="EMBL" id="BARS01029029">
    <property type="protein sequence ID" value="GAG00458.1"/>
    <property type="molecule type" value="Genomic_DNA"/>
</dbReference>
<dbReference type="InterPro" id="IPR009045">
    <property type="entry name" value="Zn_M74/Hedgehog-like"/>
</dbReference>
<sequence>DTDLIRLFSEVLKGRNCSVTDGHRDEATQNRYFNMTPQRSQLKYPESGHNKYPSLAADIIFYPFKKEDWNDRERFMEFRGFVYGVASQLNIKLKKTIPWDLPHYELAE</sequence>
<name>X0UJF2_9ZZZZ</name>
<comment type="caution">
    <text evidence="1">The sequence shown here is derived from an EMBL/GenBank/DDBJ whole genome shotgun (WGS) entry which is preliminary data.</text>
</comment>
<feature type="non-terminal residue" evidence="1">
    <location>
        <position position="1"/>
    </location>
</feature>
<proteinExistence type="predicted"/>
<gene>
    <name evidence="1" type="ORF">S01H1_45431</name>
</gene>
<reference evidence="1" key="1">
    <citation type="journal article" date="2014" name="Front. Microbiol.">
        <title>High frequency of phylogenetically diverse reductive dehalogenase-homologous genes in deep subseafloor sedimentary metagenomes.</title>
        <authorList>
            <person name="Kawai M."/>
            <person name="Futagami T."/>
            <person name="Toyoda A."/>
            <person name="Takaki Y."/>
            <person name="Nishi S."/>
            <person name="Hori S."/>
            <person name="Arai W."/>
            <person name="Tsubouchi T."/>
            <person name="Morono Y."/>
            <person name="Uchiyama I."/>
            <person name="Ito T."/>
            <person name="Fujiyama A."/>
            <person name="Inagaki F."/>
            <person name="Takami H."/>
        </authorList>
    </citation>
    <scope>NUCLEOTIDE SEQUENCE</scope>
    <source>
        <strain evidence="1">Expedition CK06-06</strain>
    </source>
</reference>
<evidence type="ECO:0000313" key="1">
    <source>
        <dbReference type="EMBL" id="GAG00458.1"/>
    </source>
</evidence>
<dbReference type="AlphaFoldDB" id="X0UJF2"/>
<dbReference type="Gene3D" id="3.30.1380.10">
    <property type="match status" value="1"/>
</dbReference>
<protein>
    <recommendedName>
        <fullName evidence="2">Peptidase M15B domain-containing protein</fullName>
    </recommendedName>
</protein>
<accession>X0UJF2</accession>
<organism evidence="1">
    <name type="scientific">marine sediment metagenome</name>
    <dbReference type="NCBI Taxonomy" id="412755"/>
    <lineage>
        <taxon>unclassified sequences</taxon>
        <taxon>metagenomes</taxon>
        <taxon>ecological metagenomes</taxon>
    </lineage>
</organism>
<evidence type="ECO:0008006" key="2">
    <source>
        <dbReference type="Google" id="ProtNLM"/>
    </source>
</evidence>